<reference evidence="2 3" key="1">
    <citation type="journal article" date="2001" name="Proc. Natl. Acad. Sci. U.S.A.">
        <title>Complete genome sequence of Caulobacter crescentus.</title>
        <authorList>
            <person name="Nierman W.C."/>
            <person name="Feldblyum T.V."/>
            <person name="Laub M.T."/>
            <person name="Paulsen I.T."/>
            <person name="Nelson K.E."/>
            <person name="Eisen J.A."/>
            <person name="Heidelberg J.F."/>
            <person name="Alley M.R."/>
            <person name="Ohta N."/>
            <person name="Maddock J.R."/>
            <person name="Potocka I."/>
            <person name="Nelson W.C."/>
            <person name="Newton A."/>
            <person name="Stephens C."/>
            <person name="Phadke N.D."/>
            <person name="Ely B."/>
            <person name="DeBoy R.T."/>
            <person name="Dodson R.J."/>
            <person name="Durkin A.S."/>
            <person name="Gwinn M.L."/>
            <person name="Haft D.H."/>
            <person name="Kolonay J.F."/>
            <person name="Smit J."/>
            <person name="Craven M.B."/>
            <person name="Khouri H."/>
            <person name="Shetty J."/>
            <person name="Berry K."/>
            <person name="Utterback T."/>
            <person name="Tran K."/>
            <person name="Wolf A."/>
            <person name="Vamathevan J."/>
            <person name="Ermolaeva M."/>
            <person name="White O."/>
            <person name="Salzberg S.L."/>
            <person name="Venter J.C."/>
            <person name="Shapiro L."/>
            <person name="Fraser C.M."/>
        </authorList>
    </citation>
    <scope>NUCLEOTIDE SEQUENCE [LARGE SCALE GENOMIC DNA]</scope>
    <source>
        <strain evidence="3">ATCC 19089 / CB15</strain>
    </source>
</reference>
<dbReference type="HOGENOM" id="CLU_1892415_0_0_5"/>
<feature type="compositionally biased region" description="Basic residues" evidence="1">
    <location>
        <begin position="74"/>
        <end position="98"/>
    </location>
</feature>
<feature type="region of interest" description="Disordered" evidence="1">
    <location>
        <begin position="19"/>
        <end position="134"/>
    </location>
</feature>
<dbReference type="PIR" id="A87677">
    <property type="entry name" value="A87677"/>
</dbReference>
<sequence>MDGRRCRAAPSEAARLITRAFRSRNQRGATERSLRPRSDGISPRPRPPAPRRRGAVHPARRSGSWWRVPPRPCRQGRQRSRPRHSRRSARRARRPRLRPCRERIPVGRRGSCPWVSTSPVAGKEKEAAGGPAAP</sequence>
<dbReference type="KEGG" id="ccr:CC_3451"/>
<name>Q9A2V5_CAUVC</name>
<proteinExistence type="predicted"/>
<dbReference type="STRING" id="190650.CC_3451"/>
<keyword evidence="3" id="KW-1185">Reference proteome</keyword>
<protein>
    <submittedName>
        <fullName evidence="2">Uncharacterized protein</fullName>
    </submittedName>
</protein>
<organism evidence="2 3">
    <name type="scientific">Caulobacter vibrioides (strain ATCC 19089 / CIP 103742 / CB 15)</name>
    <name type="common">Caulobacter crescentus</name>
    <dbReference type="NCBI Taxonomy" id="190650"/>
    <lineage>
        <taxon>Bacteria</taxon>
        <taxon>Pseudomonadati</taxon>
        <taxon>Pseudomonadota</taxon>
        <taxon>Alphaproteobacteria</taxon>
        <taxon>Caulobacterales</taxon>
        <taxon>Caulobacteraceae</taxon>
        <taxon>Caulobacter</taxon>
    </lineage>
</organism>
<dbReference type="AlphaFoldDB" id="Q9A2V5"/>
<evidence type="ECO:0000313" key="3">
    <source>
        <dbReference type="Proteomes" id="UP000001816"/>
    </source>
</evidence>
<evidence type="ECO:0000313" key="2">
    <source>
        <dbReference type="EMBL" id="AAK25413.1"/>
    </source>
</evidence>
<gene>
    <name evidence="2" type="ordered locus">CC_3451</name>
</gene>
<dbReference type="BioCyc" id="CAULO:CC3451-MONOMER"/>
<feature type="compositionally biased region" description="Basic and acidic residues" evidence="1">
    <location>
        <begin position="29"/>
        <end position="38"/>
    </location>
</feature>
<evidence type="ECO:0000256" key="1">
    <source>
        <dbReference type="SAM" id="MobiDB-lite"/>
    </source>
</evidence>
<dbReference type="EMBL" id="AE005673">
    <property type="protein sequence ID" value="AAK25413.1"/>
    <property type="molecule type" value="Genomic_DNA"/>
</dbReference>
<dbReference type="Proteomes" id="UP000001816">
    <property type="component" value="Chromosome"/>
</dbReference>
<dbReference type="SMR" id="Q9A2V5"/>
<dbReference type="EnsemblBacteria" id="AAK25413">
    <property type="protein sequence ID" value="AAK25413"/>
    <property type="gene ID" value="CC_3451"/>
</dbReference>
<feature type="compositionally biased region" description="Basic residues" evidence="1">
    <location>
        <begin position="49"/>
        <end position="60"/>
    </location>
</feature>
<accession>Q9A2V5</accession>